<evidence type="ECO:0000259" key="20">
    <source>
        <dbReference type="Pfam" id="PF01478"/>
    </source>
</evidence>
<feature type="transmembrane region" description="Helical" evidence="19">
    <location>
        <begin position="204"/>
        <end position="225"/>
    </location>
</feature>
<evidence type="ECO:0000256" key="18">
    <source>
        <dbReference type="RuleBase" id="RU003794"/>
    </source>
</evidence>
<evidence type="ECO:0000259" key="21">
    <source>
        <dbReference type="Pfam" id="PF06750"/>
    </source>
</evidence>
<keyword evidence="5 18" id="KW-0489">Methyltransferase</keyword>
<dbReference type="GO" id="GO:0008168">
    <property type="term" value="F:methyltransferase activity"/>
    <property type="evidence" value="ECO:0007669"/>
    <property type="project" value="UniProtKB-KW"/>
</dbReference>
<evidence type="ECO:0000256" key="10">
    <source>
        <dbReference type="ARBA" id="ARBA00022801"/>
    </source>
</evidence>
<keyword evidence="9 18" id="KW-0812">Transmembrane</keyword>
<comment type="function">
    <text evidence="18">Plays an essential role in type IV pili and type II pseudopili formation by proteolytically removing the leader sequence from substrate proteins and subsequently monomethylating the alpha-amino group of the newly exposed N-terminal phenylalanine.</text>
</comment>
<evidence type="ECO:0000256" key="8">
    <source>
        <dbReference type="ARBA" id="ARBA00022691"/>
    </source>
</evidence>
<feature type="transmembrane region" description="Helical" evidence="19">
    <location>
        <begin position="181"/>
        <end position="198"/>
    </location>
</feature>
<dbReference type="Gene3D" id="1.20.120.1220">
    <property type="match status" value="1"/>
</dbReference>
<evidence type="ECO:0000313" key="23">
    <source>
        <dbReference type="Proteomes" id="UP000829560"/>
    </source>
</evidence>
<dbReference type="GO" id="GO:0004190">
    <property type="term" value="F:aspartic-type endopeptidase activity"/>
    <property type="evidence" value="ECO:0007669"/>
    <property type="project" value="UniProtKB-EC"/>
</dbReference>
<dbReference type="EC" id="2.1.1.-" evidence="18"/>
<gene>
    <name evidence="22" type="ORF">MN210_01000</name>
</gene>
<feature type="transmembrane region" description="Helical" evidence="19">
    <location>
        <begin position="280"/>
        <end position="303"/>
    </location>
</feature>
<evidence type="ECO:0000256" key="3">
    <source>
        <dbReference type="ARBA" id="ARBA00022475"/>
    </source>
</evidence>
<organism evidence="22 23">
    <name type="scientific">Psychrobacter raelei</name>
    <dbReference type="NCBI Taxonomy" id="2565531"/>
    <lineage>
        <taxon>Bacteria</taxon>
        <taxon>Pseudomonadati</taxon>
        <taxon>Pseudomonadota</taxon>
        <taxon>Gammaproteobacteria</taxon>
        <taxon>Moraxellales</taxon>
        <taxon>Moraxellaceae</taxon>
        <taxon>Psychrobacter</taxon>
    </lineage>
</organism>
<name>A0AAU6PV89_9GAMM</name>
<keyword evidence="23" id="KW-1185">Reference proteome</keyword>
<evidence type="ECO:0000256" key="4">
    <source>
        <dbReference type="ARBA" id="ARBA00022519"/>
    </source>
</evidence>
<keyword evidence="12 19" id="KW-0472">Membrane</keyword>
<keyword evidence="11 19" id="KW-1133">Transmembrane helix</keyword>
<keyword evidence="13 18" id="KW-0511">Multifunctional enzyme</keyword>
<keyword evidence="3" id="KW-1003">Cell membrane</keyword>
<evidence type="ECO:0000313" key="22">
    <source>
        <dbReference type="EMBL" id="WXX24346.1"/>
    </source>
</evidence>
<dbReference type="FunFam" id="1.20.120.1220:FF:000001">
    <property type="entry name" value="Type 4 prepilin-like proteins leader peptide-processing enzyme"/>
    <property type="match status" value="1"/>
</dbReference>
<evidence type="ECO:0000256" key="17">
    <source>
        <dbReference type="RuleBase" id="RU003793"/>
    </source>
</evidence>
<feature type="transmembrane region" description="Helical" evidence="19">
    <location>
        <begin position="237"/>
        <end position="268"/>
    </location>
</feature>
<feature type="transmembrane region" description="Helical" evidence="19">
    <location>
        <begin position="20"/>
        <end position="42"/>
    </location>
</feature>
<keyword evidence="4" id="KW-0997">Cell inner membrane</keyword>
<dbReference type="InterPro" id="IPR014032">
    <property type="entry name" value="Peptidase_A24A_bac"/>
</dbReference>
<dbReference type="EMBL" id="CP093310">
    <property type="protein sequence ID" value="WXX24346.1"/>
    <property type="molecule type" value="Genomic_DNA"/>
</dbReference>
<comment type="subcellular location">
    <subcellularLocation>
        <location evidence="1">Cell inner membrane</location>
        <topology evidence="1">Multi-pass membrane protein</topology>
    </subcellularLocation>
    <subcellularLocation>
        <location evidence="18">Cell membrane</location>
        <topology evidence="18">Multi-pass membrane protein</topology>
    </subcellularLocation>
</comment>
<feature type="transmembrane region" description="Helical" evidence="19">
    <location>
        <begin position="125"/>
        <end position="145"/>
    </location>
</feature>
<comment type="catalytic activity">
    <reaction evidence="14 18">
        <text>Typically cleaves a -Gly-|-Phe- bond to release an N-terminal, basic peptide of 5-8 residues from type IV prepilin, and then N-methylates the new N-terminal amino group, the methyl donor being S-adenosyl-L-methionine.</text>
        <dbReference type="EC" id="3.4.23.43"/>
    </reaction>
</comment>
<evidence type="ECO:0000256" key="2">
    <source>
        <dbReference type="ARBA" id="ARBA00005801"/>
    </source>
</evidence>
<proteinExistence type="inferred from homology"/>
<evidence type="ECO:0000256" key="19">
    <source>
        <dbReference type="SAM" id="Phobius"/>
    </source>
</evidence>
<dbReference type="KEGG" id="prae:MN210_01000"/>
<accession>A0AAU6PV89</accession>
<evidence type="ECO:0000256" key="16">
    <source>
        <dbReference type="ARBA" id="ARBA00071870"/>
    </source>
</evidence>
<evidence type="ECO:0000256" key="7">
    <source>
        <dbReference type="ARBA" id="ARBA00022679"/>
    </source>
</evidence>
<dbReference type="PANTHER" id="PTHR30487:SF0">
    <property type="entry name" value="PREPILIN LEADER PEPTIDASE_N-METHYLTRANSFERASE-RELATED"/>
    <property type="match status" value="1"/>
</dbReference>
<dbReference type="PANTHER" id="PTHR30487">
    <property type="entry name" value="TYPE 4 PREPILIN-LIKE PROTEINS LEADER PEPTIDE-PROCESSING ENZYME"/>
    <property type="match status" value="1"/>
</dbReference>
<dbReference type="Proteomes" id="UP000829560">
    <property type="component" value="Chromosome"/>
</dbReference>
<evidence type="ECO:0000256" key="6">
    <source>
        <dbReference type="ARBA" id="ARBA00022670"/>
    </source>
</evidence>
<evidence type="ECO:0000256" key="15">
    <source>
        <dbReference type="ARBA" id="ARBA00067082"/>
    </source>
</evidence>
<dbReference type="GO" id="GO:0006465">
    <property type="term" value="P:signal peptide processing"/>
    <property type="evidence" value="ECO:0007669"/>
    <property type="project" value="TreeGrafter"/>
</dbReference>
<dbReference type="Pfam" id="PF06750">
    <property type="entry name" value="A24_N_bact"/>
    <property type="match status" value="1"/>
</dbReference>
<dbReference type="EC" id="3.4.23.43" evidence="15 18"/>
<sequence length="306" mass="34449">MQFWQVWQFFEPHNLATPDVFALGVFAIVGLCVGSLLNVVIYRTPLILQRQWRLGSLQFLQSQPDVPADALAPVAACITQDMPLSLWRPSSQCPQCHTPIAWRHKLPIISWLWLKGRCASCRRRIGLRYPLIELLTAVLSVLVIYQLGMSLAGLCALVFLWLLIALVGIDFETQYLPDNLTYPLAILGLMVNSHSVFVSPSLSIWGLILGYLSLWVVVKVFYLFTRKQGMGQGDFKLLAALGAWLGPFMLPFVILLSSVLGTIMGLILLKKRRESQPFAFGPYLALAGLVALLYGEALMHWYLRRY</sequence>
<dbReference type="Pfam" id="PF01478">
    <property type="entry name" value="Peptidase_A24"/>
    <property type="match status" value="1"/>
</dbReference>
<protein>
    <recommendedName>
        <fullName evidence="16 18">Prepilin leader peptidase/N-methyltransferase</fullName>
        <ecNumber evidence="18">2.1.1.-</ecNumber>
        <ecNumber evidence="15 18">3.4.23.43</ecNumber>
    </recommendedName>
</protein>
<evidence type="ECO:0000256" key="11">
    <source>
        <dbReference type="ARBA" id="ARBA00022989"/>
    </source>
</evidence>
<keyword evidence="6 18" id="KW-0645">Protease</keyword>
<dbReference type="InterPro" id="IPR000045">
    <property type="entry name" value="Prepilin_IV_endopep_pep"/>
</dbReference>
<dbReference type="PRINTS" id="PR00864">
    <property type="entry name" value="PREPILNPTASE"/>
</dbReference>
<dbReference type="AlphaFoldDB" id="A0AAU6PV89"/>
<evidence type="ECO:0000256" key="13">
    <source>
        <dbReference type="ARBA" id="ARBA00023268"/>
    </source>
</evidence>
<keyword evidence="8" id="KW-0949">S-adenosyl-L-methionine</keyword>
<dbReference type="InterPro" id="IPR010627">
    <property type="entry name" value="Prepilin_pept_A24_N"/>
</dbReference>
<feature type="domain" description="Prepilin peptidase A24 N-terminal" evidence="21">
    <location>
        <begin position="28"/>
        <end position="146"/>
    </location>
</feature>
<dbReference type="RefSeq" id="WP_338412387.1">
    <property type="nucleotide sequence ID" value="NZ_CP093310.2"/>
</dbReference>
<dbReference type="GO" id="GO:0032259">
    <property type="term" value="P:methylation"/>
    <property type="evidence" value="ECO:0007669"/>
    <property type="project" value="UniProtKB-KW"/>
</dbReference>
<evidence type="ECO:0000256" key="1">
    <source>
        <dbReference type="ARBA" id="ARBA00004429"/>
    </source>
</evidence>
<evidence type="ECO:0000256" key="14">
    <source>
        <dbReference type="ARBA" id="ARBA00050401"/>
    </source>
</evidence>
<feature type="domain" description="Prepilin type IV endopeptidase peptidase" evidence="20">
    <location>
        <begin position="157"/>
        <end position="266"/>
    </location>
</feature>
<keyword evidence="7 18" id="KW-0808">Transferase</keyword>
<evidence type="ECO:0000256" key="5">
    <source>
        <dbReference type="ARBA" id="ARBA00022603"/>
    </source>
</evidence>
<evidence type="ECO:0000256" key="12">
    <source>
        <dbReference type="ARBA" id="ARBA00023136"/>
    </source>
</evidence>
<dbReference type="InterPro" id="IPR050882">
    <property type="entry name" value="Prepilin_peptidase/N-MTase"/>
</dbReference>
<evidence type="ECO:0000256" key="9">
    <source>
        <dbReference type="ARBA" id="ARBA00022692"/>
    </source>
</evidence>
<keyword evidence="10 18" id="KW-0378">Hydrolase</keyword>
<comment type="similarity">
    <text evidence="2 17">Belongs to the peptidase A24 family.</text>
</comment>
<feature type="transmembrane region" description="Helical" evidence="19">
    <location>
        <begin position="151"/>
        <end position="169"/>
    </location>
</feature>
<dbReference type="GO" id="GO:0005886">
    <property type="term" value="C:plasma membrane"/>
    <property type="evidence" value="ECO:0007669"/>
    <property type="project" value="UniProtKB-SubCell"/>
</dbReference>
<reference evidence="22" key="1">
    <citation type="submission" date="2024-03" db="EMBL/GenBank/DDBJ databases">
        <title>Psychrobacter raelis sp. nov. isolated from a dog with peritonitis.</title>
        <authorList>
            <person name="Schiavone A."/>
            <person name="Manzulli V."/>
            <person name="Camarda A."/>
            <person name="Cafiero M.A."/>
            <person name="Vasco I."/>
            <person name="Marino L."/>
            <person name="Pennuzzi G."/>
            <person name="Serrecchia L."/>
            <person name="Galante D."/>
            <person name="Pugliese N."/>
        </authorList>
    </citation>
    <scope>NUCLEOTIDE SEQUENCE</scope>
    <source>
        <strain evidence="22">PraFG1</strain>
    </source>
</reference>